<evidence type="ECO:0000313" key="9">
    <source>
        <dbReference type="Proteomes" id="UP000256381"/>
    </source>
</evidence>
<dbReference type="EMBL" id="JAGIZI010000004">
    <property type="protein sequence ID" value="MBP0682351.1"/>
    <property type="molecule type" value="Genomic_DNA"/>
</dbReference>
<dbReference type="GeneID" id="45425616"/>
<dbReference type="EMBL" id="LR027516">
    <property type="protein sequence ID" value="VCU49903.1"/>
    <property type="molecule type" value="Genomic_DNA"/>
</dbReference>
<evidence type="ECO:0000313" key="7">
    <source>
        <dbReference type="Proteomes" id="UP000050139"/>
    </source>
</evidence>
<dbReference type="Proteomes" id="UP000189452">
    <property type="component" value="Chromosome"/>
</dbReference>
<dbReference type="InterPro" id="IPR000084">
    <property type="entry name" value="PE-PGRS_N"/>
</dbReference>
<dbReference type="InterPro" id="IPR038332">
    <property type="entry name" value="PPE_sf"/>
</dbReference>
<reference evidence="4 8" key="4">
    <citation type="submission" date="2017-02" db="EMBL/GenBank/DDBJ databases">
        <title>Protein polymorphisms may explain contrasting epidemiological fitness of two variants of a multidrug-resistant Mycobacterium tuberculosis strain.</title>
        <authorList>
            <person name="Bigi M.M."/>
            <person name="Lopez B."/>
            <person name="Blanco F.C."/>
            <person name="Sasiain M.C."/>
            <person name="De La Barrera S."/>
            <person name="Ritacco V."/>
            <person name="Bigi F."/>
            <person name="Soria M.A."/>
        </authorList>
    </citation>
    <scope>NUCLEOTIDE SEQUENCE [LARGE SCALE GENOMIC DNA]</scope>
    <source>
        <strain evidence="4 8">6548</strain>
    </source>
</reference>
<reference evidence="3 11" key="7">
    <citation type="submission" date="2021-03" db="EMBL/GenBank/DDBJ databases">
        <title>Whole Genome Sequencing of Mycobacterium tuberculosis clinical isolates from Arunachal Pradesh, India.</title>
        <authorList>
            <person name="Singh S."/>
            <person name="Mudliar S.R."/>
            <person name="Kulsum U."/>
            <person name="Rufai S.B."/>
            <person name="Singh P.K."/>
            <person name="Umpo M."/>
            <person name="Nyori M."/>
        </authorList>
    </citation>
    <scope>NUCLEOTIDE SEQUENCE [LARGE SCALE GENOMIC DNA]</scope>
    <source>
        <strain evidence="3 11">OMICS/BPL/0142/20/SP</strain>
    </source>
</reference>
<dbReference type="Proteomes" id="UP000300237">
    <property type="component" value="Chromosome"/>
</dbReference>
<dbReference type="EMBL" id="LWDQ01000001">
    <property type="protein sequence ID" value="OMH59559.1"/>
    <property type="molecule type" value="Genomic_DNA"/>
</dbReference>
<evidence type="ECO:0000313" key="4">
    <source>
        <dbReference type="EMBL" id="OMH59559.1"/>
    </source>
</evidence>
<name>A0A045IU82_MYCTX</name>
<dbReference type="RefSeq" id="WP_003900384.1">
    <property type="nucleotide sequence ID" value="NZ_AP017901.1"/>
</dbReference>
<dbReference type="OMA" id="WSAAEEF"/>
<evidence type="ECO:0000313" key="3">
    <source>
        <dbReference type="EMBL" id="MBP0682351.1"/>
    </source>
</evidence>
<dbReference type="Proteomes" id="UP000671119">
    <property type="component" value="Unassembled WGS sequence"/>
</dbReference>
<reference evidence="5 9" key="3">
    <citation type="journal article" date="2017" name="N. Engl. J. Med.">
        <title>Transmission of Extensively Drug-Resistant Tuberculosis in South Africa.</title>
        <authorList>
            <person name="Shah N.S."/>
            <person name="Auld S.C."/>
            <person name="Brust J.C."/>
            <person name="Mathema B."/>
            <person name="Ismail N."/>
            <person name="Moodley P."/>
            <person name="Mlisana K."/>
            <person name="Allana S."/>
            <person name="Campbell A."/>
            <person name="Mthiyane T."/>
            <person name="Morris N."/>
            <person name="Mpangase P."/>
            <person name="van der Meulen H."/>
            <person name="Omar S.V."/>
            <person name="Brown T.S."/>
            <person name="Narechania A."/>
            <person name="Shaskina E."/>
            <person name="Kapwata T."/>
            <person name="Kreiswirth B."/>
            <person name="Gandhi N.R."/>
        </authorList>
    </citation>
    <scope>NUCLEOTIDE SEQUENCE [LARGE SCALE GENOMIC DNA]</scope>
    <source>
        <strain evidence="5 9">32301_S10</strain>
    </source>
</reference>
<dbReference type="SMR" id="A0A045IU82"/>
<reference evidence="5" key="5">
    <citation type="submission" date="2018-07" db="EMBL/GenBank/DDBJ databases">
        <authorList>
            <person name="Shah S."/>
            <person name="Brown T."/>
            <person name="Auld S."/>
            <person name="Bratton K."/>
            <person name="Narechania A."/>
            <person name="Mathema B."/>
            <person name="Gandhi N."/>
        </authorList>
    </citation>
    <scope>NUCLEOTIDE SEQUENCE</scope>
    <source>
        <strain evidence="5">32301_S10</strain>
    </source>
</reference>
<dbReference type="Proteomes" id="UP000256381">
    <property type="component" value="Unassembled WGS sequence"/>
</dbReference>
<evidence type="ECO:0000313" key="10">
    <source>
        <dbReference type="Proteomes" id="UP000300237"/>
    </source>
</evidence>
<dbReference type="SUPFAM" id="SSF140459">
    <property type="entry name" value="PE/PPE dimer-like"/>
    <property type="match status" value="1"/>
</dbReference>
<accession>A0A045IU82</accession>
<organism evidence="4 8">
    <name type="scientific">Mycobacterium tuberculosis</name>
    <dbReference type="NCBI Taxonomy" id="1773"/>
    <lineage>
        <taxon>Bacteria</taxon>
        <taxon>Bacillati</taxon>
        <taxon>Actinomycetota</taxon>
        <taxon>Actinomycetes</taxon>
        <taxon>Mycobacteriales</taxon>
        <taxon>Mycobacteriaceae</taxon>
        <taxon>Mycobacterium</taxon>
        <taxon>Mycobacterium tuberculosis complex</taxon>
    </lineage>
</organism>
<reference evidence="4 8" key="2">
    <citation type="submission" date="2016-04" db="EMBL/GenBank/DDBJ databases">
        <authorList>
            <person name="Bigi M."/>
            <person name="Bigi F."/>
            <person name="Soria M.A."/>
        </authorList>
    </citation>
    <scope>NUCLEOTIDE SEQUENCE [LARGE SCALE GENOMIC DNA]</scope>
    <source>
        <strain evidence="4 8">6548</strain>
    </source>
</reference>
<reference evidence="2 7" key="1">
    <citation type="submission" date="2015-03" db="EMBL/GenBank/DDBJ databases">
        <authorList>
            <consortium name="Pathogen Informatics"/>
            <person name="Murphy D."/>
        </authorList>
    </citation>
    <scope>NUCLEOTIDE SEQUENCE [LARGE SCALE GENOMIC DNA]</scope>
    <source>
        <strain evidence="2 7">0268S</strain>
    </source>
</reference>
<feature type="domain" description="PE" evidence="1">
    <location>
        <begin position="4"/>
        <end position="94"/>
    </location>
</feature>
<evidence type="ECO:0000259" key="1">
    <source>
        <dbReference type="Pfam" id="PF00934"/>
    </source>
</evidence>
<gene>
    <name evidence="2" type="primary">PE_2</name>
    <name evidence="6" type="synonym">PE17</name>
    <name evidence="4" type="ORF">A4S10_01728</name>
    <name evidence="6" type="ORF">DKC2_1734</name>
    <name evidence="5" type="ORF">DSJ38_13325</name>
    <name evidence="2" type="ORF">ERS094118_02724</name>
    <name evidence="3" type="ORF">J8J21_04280</name>
</gene>
<dbReference type="Pfam" id="PF00934">
    <property type="entry name" value="PE"/>
    <property type="match status" value="1"/>
</dbReference>
<evidence type="ECO:0000313" key="6">
    <source>
        <dbReference type="EMBL" id="VCU49903.1"/>
    </source>
</evidence>
<reference evidence="6 10" key="6">
    <citation type="submission" date="2018-08" db="EMBL/GenBank/DDBJ databases">
        <authorList>
            <person name="Fokvardsen B D."/>
            <person name="Norman A."/>
        </authorList>
    </citation>
    <scope>NUCLEOTIDE SEQUENCE [LARGE SCALE GENOMIC DNA]</scope>
    <source>
        <strain evidence="6 10">DKC2</strain>
    </source>
</reference>
<evidence type="ECO:0000313" key="11">
    <source>
        <dbReference type="Proteomes" id="UP000671119"/>
    </source>
</evidence>
<proteinExistence type="predicted"/>
<sequence length="310" mass="30219">MSFLTVAPDMVTAAAGNLESVGSALNEAAAAAAPATVGLAAPAADRVSAVVAAMLGAYARDFQGISAQIAGFHNQFVGALRGGAAAYASAEAANVQQTVVNAVNAPAQALLGHPLIGPETVGSSAAAVSFGFGPLLLAGSDPLLAVPFSYPASLPTPFGPVTMTLNGSFDPLTQQVVFDSGSLTAPAPFVYGLGAVGPALTTMTALQNSGTAFSGAVQSGNLLGAAGALLQAPGNAVTGFLFGQTAISQSIPGPSNLGYESVGISVPVGGLLAPLQPVTVTLTPTSGMPTAIQLSGTQFGGLLPALLNGF</sequence>
<dbReference type="EMBL" id="QTBD01000159">
    <property type="protein sequence ID" value="REQ51000.1"/>
    <property type="molecule type" value="Genomic_DNA"/>
</dbReference>
<evidence type="ECO:0000313" key="5">
    <source>
        <dbReference type="EMBL" id="REQ51000.1"/>
    </source>
</evidence>
<dbReference type="Gene3D" id="1.10.287.850">
    <property type="entry name" value="HP0062-like domain"/>
    <property type="match status" value="1"/>
</dbReference>
<dbReference type="EMBL" id="COPH01000021">
    <property type="protein sequence ID" value="CLW51855.1"/>
    <property type="molecule type" value="Genomic_DNA"/>
</dbReference>
<evidence type="ECO:0000313" key="8">
    <source>
        <dbReference type="Proteomes" id="UP000189452"/>
    </source>
</evidence>
<dbReference type="AlphaFoldDB" id="A0A045IU82"/>
<evidence type="ECO:0000313" key="2">
    <source>
        <dbReference type="EMBL" id="CLW51855.1"/>
    </source>
</evidence>
<dbReference type="Proteomes" id="UP000050139">
    <property type="component" value="Unassembled WGS sequence"/>
</dbReference>
<protein>
    <submittedName>
        <fullName evidence="2">Conserved protein of uncharacterized function, PE family</fullName>
    </submittedName>
    <submittedName>
        <fullName evidence="4 6">PE family protein</fullName>
    </submittedName>
</protein>